<evidence type="ECO:0000313" key="8">
    <source>
        <dbReference type="EMBL" id="CAA9297022.1"/>
    </source>
</evidence>
<dbReference type="GO" id="GO:0006212">
    <property type="term" value="P:uracil catabolic process"/>
    <property type="evidence" value="ECO:0007669"/>
    <property type="project" value="TreeGrafter"/>
</dbReference>
<dbReference type="AlphaFoldDB" id="A0A6J4K6E5"/>
<evidence type="ECO:0000256" key="5">
    <source>
        <dbReference type="ARBA" id="ARBA00049714"/>
    </source>
</evidence>
<evidence type="ECO:0000256" key="6">
    <source>
        <dbReference type="ARBA" id="ARBA00049728"/>
    </source>
</evidence>
<dbReference type="InterPro" id="IPR013785">
    <property type="entry name" value="Aldolase_TIM"/>
</dbReference>
<dbReference type="GO" id="GO:0004159">
    <property type="term" value="F:dihydropyrimidine dehydrogenase (NAD+) activity"/>
    <property type="evidence" value="ECO:0007669"/>
    <property type="project" value="UniProtKB-EC"/>
</dbReference>
<dbReference type="Pfam" id="PF01180">
    <property type="entry name" value="DHO_dh"/>
    <property type="match status" value="1"/>
</dbReference>
<evidence type="ECO:0000256" key="4">
    <source>
        <dbReference type="ARBA" id="ARBA00049578"/>
    </source>
</evidence>
<evidence type="ECO:0000256" key="2">
    <source>
        <dbReference type="ARBA" id="ARBA00047685"/>
    </source>
</evidence>
<gene>
    <name evidence="8" type="ORF">AVDCRST_MAG11-563</name>
</gene>
<reference evidence="8" key="1">
    <citation type="submission" date="2020-02" db="EMBL/GenBank/DDBJ databases">
        <authorList>
            <person name="Meier V. D."/>
        </authorList>
    </citation>
    <scope>NUCLEOTIDE SEQUENCE</scope>
    <source>
        <strain evidence="8">AVDCRST_MAG11</strain>
    </source>
</reference>
<evidence type="ECO:0000259" key="7">
    <source>
        <dbReference type="Pfam" id="PF01180"/>
    </source>
</evidence>
<dbReference type="GO" id="GO:0050661">
    <property type="term" value="F:NADP binding"/>
    <property type="evidence" value="ECO:0007669"/>
    <property type="project" value="TreeGrafter"/>
</dbReference>
<dbReference type="GO" id="GO:0006210">
    <property type="term" value="P:thymine catabolic process"/>
    <property type="evidence" value="ECO:0007669"/>
    <property type="project" value="TreeGrafter"/>
</dbReference>
<dbReference type="SUPFAM" id="SSF51395">
    <property type="entry name" value="FMN-linked oxidoreductases"/>
    <property type="match status" value="1"/>
</dbReference>
<comment type="catalytic activity">
    <reaction evidence="3">
        <text>5,6-dihydrouracil + NAD(+) = uracil + NADH + H(+)</text>
        <dbReference type="Rhea" id="RHEA:20189"/>
        <dbReference type="ChEBI" id="CHEBI:15378"/>
        <dbReference type="ChEBI" id="CHEBI:15901"/>
        <dbReference type="ChEBI" id="CHEBI:17568"/>
        <dbReference type="ChEBI" id="CHEBI:57540"/>
        <dbReference type="ChEBI" id="CHEBI:57945"/>
        <dbReference type="EC" id="1.3.1.1"/>
    </reaction>
</comment>
<evidence type="ECO:0000256" key="3">
    <source>
        <dbReference type="ARBA" id="ARBA00048792"/>
    </source>
</evidence>
<dbReference type="GO" id="GO:0002058">
    <property type="term" value="F:uracil binding"/>
    <property type="evidence" value="ECO:0007669"/>
    <property type="project" value="TreeGrafter"/>
</dbReference>
<dbReference type="EC" id="1.3.1.1" evidence="6"/>
<organism evidence="8">
    <name type="scientific">uncultured Gemmatimonadaceae bacterium</name>
    <dbReference type="NCBI Taxonomy" id="246130"/>
    <lineage>
        <taxon>Bacteria</taxon>
        <taxon>Pseudomonadati</taxon>
        <taxon>Gemmatimonadota</taxon>
        <taxon>Gemmatimonadia</taxon>
        <taxon>Gemmatimonadales</taxon>
        <taxon>Gemmatimonadaceae</taxon>
        <taxon>environmental samples</taxon>
    </lineage>
</organism>
<comment type="subunit">
    <text evidence="5">Heterotetramer of 2 PreA and 2 PreT subunits.</text>
</comment>
<dbReference type="PANTHER" id="PTHR43073">
    <property type="entry name" value="DIHYDROPYRIMIDINE DEHYDROGENASE [NADP(+)]"/>
    <property type="match status" value="1"/>
</dbReference>
<feature type="domain" description="Dihydroorotate dehydrogenase catalytic" evidence="7">
    <location>
        <begin position="140"/>
        <end position="315"/>
    </location>
</feature>
<evidence type="ECO:0000256" key="1">
    <source>
        <dbReference type="ARBA" id="ARBA00023002"/>
    </source>
</evidence>
<accession>A0A6J4K6E5</accession>
<dbReference type="EMBL" id="CADCTU010000120">
    <property type="protein sequence ID" value="CAA9297022.1"/>
    <property type="molecule type" value="Genomic_DNA"/>
</dbReference>
<sequence length="383" mass="41068">MPTRSVTFTGIPLENPFLLSSAPPTESENNILRAFDAGWGGVVTKTIGLHPVVNVVGAKAKFLRTSPDDASVSMRKRPGAALHSSWNWELISDKPLDWWAPRIRRIKAAFPTRALIASIMAGSGNDKELRNWQTLAIAAQENGADGLELNFSCPHMDRKDMGSNIGKDEGLCSVVTEAVKEVATVPVWCKLTPATRDMVVEAAACFRGGADAIVSSNTFPSLPMIDPETLEFEINVDGLVSSGGLGGPAILPMSLANMARMANAFPDRAFSGIGGISDISQALSYFLLGCGTVQVCTAAMLDQAVGPRVIQRLNAGLDAFLERHAADGWRSVEDFRGMRRDRVVLQSAIRRPEASEYEGGYEHVEGYAAPEPVAQPARATVSS</sequence>
<proteinExistence type="predicted"/>
<dbReference type="Gene3D" id="3.20.20.70">
    <property type="entry name" value="Aldolase class I"/>
    <property type="match status" value="1"/>
</dbReference>
<keyword evidence="1 8" id="KW-0560">Oxidoreductase</keyword>
<protein>
    <recommendedName>
        <fullName evidence="6">dihydrouracil dehydrogenase (NAD(+))</fullName>
        <ecNumber evidence="6">1.3.1.1</ecNumber>
    </recommendedName>
</protein>
<dbReference type="GO" id="GO:0005737">
    <property type="term" value="C:cytoplasm"/>
    <property type="evidence" value="ECO:0007669"/>
    <property type="project" value="InterPro"/>
</dbReference>
<name>A0A6J4K6E5_9BACT</name>
<comment type="catalytic activity">
    <reaction evidence="2">
        <text>5,6-dihydrothymine + NAD(+) = thymine + NADH + H(+)</text>
        <dbReference type="Rhea" id="RHEA:28791"/>
        <dbReference type="ChEBI" id="CHEBI:15378"/>
        <dbReference type="ChEBI" id="CHEBI:17821"/>
        <dbReference type="ChEBI" id="CHEBI:27468"/>
        <dbReference type="ChEBI" id="CHEBI:57540"/>
        <dbReference type="ChEBI" id="CHEBI:57945"/>
        <dbReference type="EC" id="1.3.1.1"/>
    </reaction>
</comment>
<dbReference type="FunFam" id="3.20.20.70:FF:000027">
    <property type="entry name" value="Dihydropyrimidine dehydrogenase [NADP(+)]"/>
    <property type="match status" value="1"/>
</dbReference>
<dbReference type="PANTHER" id="PTHR43073:SF2">
    <property type="entry name" value="DIHYDROPYRIMIDINE DEHYDROGENASE [NADP(+)]"/>
    <property type="match status" value="1"/>
</dbReference>
<dbReference type="InterPro" id="IPR005720">
    <property type="entry name" value="Dihydroorotate_DH_cat"/>
</dbReference>
<comment type="function">
    <text evidence="4">Involved in pyrimidine base degradation. Catalyzes physiologically the reduction of uracil to 5,6-dihydrouracil (DHU) by using NADH as a specific cosubstrate. It also catalyzes the reverse reaction and the reduction of thymine to 5,6-dihydrothymine (DHT).</text>
</comment>